<dbReference type="OrthoDB" id="8902093at2759"/>
<dbReference type="PANTHER" id="PTHR47595">
    <property type="entry name" value="HEAT SHOCK 70 KDA PROTEIN 14"/>
    <property type="match status" value="1"/>
</dbReference>
<dbReference type="Pfam" id="PF13837">
    <property type="entry name" value="Myb_DNA-bind_4"/>
    <property type="match status" value="1"/>
</dbReference>
<reference evidence="3" key="2">
    <citation type="submission" date="2022-10" db="EMBL/GenBank/DDBJ databases">
        <authorList>
            <consortium name="ENA_rothamsted_submissions"/>
            <consortium name="culmorum"/>
            <person name="King R."/>
        </authorList>
    </citation>
    <scope>NUCLEOTIDE SEQUENCE</scope>
</reference>
<dbReference type="AlphaFoldDB" id="A0A9P0GWE7"/>
<evidence type="ECO:0000313" key="4">
    <source>
        <dbReference type="Proteomes" id="UP001153737"/>
    </source>
</evidence>
<keyword evidence="1" id="KW-0175">Coiled coil</keyword>
<organism evidence="3 4">
    <name type="scientific">Phaedon cochleariae</name>
    <name type="common">Mustard beetle</name>
    <dbReference type="NCBI Taxonomy" id="80249"/>
    <lineage>
        <taxon>Eukaryota</taxon>
        <taxon>Metazoa</taxon>
        <taxon>Ecdysozoa</taxon>
        <taxon>Arthropoda</taxon>
        <taxon>Hexapoda</taxon>
        <taxon>Insecta</taxon>
        <taxon>Pterygota</taxon>
        <taxon>Neoptera</taxon>
        <taxon>Endopterygota</taxon>
        <taxon>Coleoptera</taxon>
        <taxon>Polyphaga</taxon>
        <taxon>Cucujiformia</taxon>
        <taxon>Chrysomeloidea</taxon>
        <taxon>Chrysomelidae</taxon>
        <taxon>Chrysomelinae</taxon>
        <taxon>Chrysomelini</taxon>
        <taxon>Phaedon</taxon>
    </lineage>
</organism>
<reference evidence="3" key="1">
    <citation type="submission" date="2022-01" db="EMBL/GenBank/DDBJ databases">
        <authorList>
            <person name="King R."/>
        </authorList>
    </citation>
    <scope>NUCLEOTIDE SEQUENCE</scope>
</reference>
<sequence>MNTTGSEVGESFHFVNITHQNGVKFRVRLRINDIDKANADPVFLEELAERYYKLYQKNLITPIFVPEPEPNIEYDMDTVEDIENFDPVSSENLHDTFNEIDEYSVAVSSENLHDTFNEIDEYSIELSAEDQAASPIVEQRYIWSRDAVLLLLDELLKRKDNLQQPHKKRILFGEIAGVLKKNKYKVTWESCERKWRGLQTMYKKKKSIENKSGRGAVQWDYFEKVEEIIAFDPAYNPMITAAVGAETVDTARTVKKKSQTSTKDWLEKSFKETNNNIRELKETFNDFKQVQVQRNSILDRVATALEKLTD</sequence>
<protein>
    <recommendedName>
        <fullName evidence="2">Myb/SANT-like DNA-binding domain-containing protein</fullName>
    </recommendedName>
</protein>
<dbReference type="PANTHER" id="PTHR47595:SF1">
    <property type="entry name" value="MYB_SANT-LIKE DNA-BINDING DOMAIN-CONTAINING PROTEIN"/>
    <property type="match status" value="1"/>
</dbReference>
<dbReference type="Proteomes" id="UP001153737">
    <property type="component" value="Chromosome 5"/>
</dbReference>
<evidence type="ECO:0000256" key="1">
    <source>
        <dbReference type="SAM" id="Coils"/>
    </source>
</evidence>
<dbReference type="Gene3D" id="1.10.10.60">
    <property type="entry name" value="Homeodomain-like"/>
    <property type="match status" value="1"/>
</dbReference>
<feature type="domain" description="Myb/SANT-like DNA-binding" evidence="2">
    <location>
        <begin position="142"/>
        <end position="228"/>
    </location>
</feature>
<evidence type="ECO:0000259" key="2">
    <source>
        <dbReference type="Pfam" id="PF13837"/>
    </source>
</evidence>
<evidence type="ECO:0000313" key="3">
    <source>
        <dbReference type="EMBL" id="CAH1170488.1"/>
    </source>
</evidence>
<keyword evidence="4" id="KW-1185">Reference proteome</keyword>
<gene>
    <name evidence="3" type="ORF">PHAECO_LOCUS9118</name>
</gene>
<feature type="coiled-coil region" evidence="1">
    <location>
        <begin position="263"/>
        <end position="290"/>
    </location>
</feature>
<dbReference type="InterPro" id="IPR044822">
    <property type="entry name" value="Myb_DNA-bind_4"/>
</dbReference>
<name>A0A9P0GWE7_PHACE</name>
<dbReference type="EMBL" id="OU896711">
    <property type="protein sequence ID" value="CAH1170488.1"/>
    <property type="molecule type" value="Genomic_DNA"/>
</dbReference>
<proteinExistence type="predicted"/>
<accession>A0A9P0GWE7</accession>